<dbReference type="Pfam" id="PF25571">
    <property type="entry name" value="TPR_CCP1_N"/>
    <property type="match status" value="1"/>
</dbReference>
<dbReference type="InterPro" id="IPR011989">
    <property type="entry name" value="ARM-like"/>
</dbReference>
<accession>A0A7D9DML3</accession>
<comment type="caution">
    <text evidence="1">The sequence shown here is derived from an EMBL/GenBank/DDBJ whole genome shotgun (WGS) entry which is preliminary data.</text>
</comment>
<dbReference type="Gene3D" id="1.25.10.10">
    <property type="entry name" value="Leucine-rich Repeat Variant"/>
    <property type="match status" value="1"/>
</dbReference>
<proteinExistence type="predicted"/>
<evidence type="ECO:0000313" key="1">
    <source>
        <dbReference type="EMBL" id="CAB3988352.1"/>
    </source>
</evidence>
<protein>
    <submittedName>
        <fullName evidence="1">Cytosolic carboxypeptidase 1-like</fullName>
    </submittedName>
</protein>
<name>A0A7D9DML3_PARCT</name>
<organism evidence="1 2">
    <name type="scientific">Paramuricea clavata</name>
    <name type="common">Red gorgonian</name>
    <name type="synonym">Violescent sea-whip</name>
    <dbReference type="NCBI Taxonomy" id="317549"/>
    <lineage>
        <taxon>Eukaryota</taxon>
        <taxon>Metazoa</taxon>
        <taxon>Cnidaria</taxon>
        <taxon>Anthozoa</taxon>
        <taxon>Octocorallia</taxon>
        <taxon>Malacalcyonacea</taxon>
        <taxon>Plexauridae</taxon>
        <taxon>Paramuricea</taxon>
    </lineage>
</organism>
<dbReference type="Proteomes" id="UP001152795">
    <property type="component" value="Unassembled WGS sequence"/>
</dbReference>
<gene>
    <name evidence="1" type="ORF">PACLA_8A088233</name>
</gene>
<dbReference type="EMBL" id="CACRXK020001310">
    <property type="protein sequence ID" value="CAB3988352.1"/>
    <property type="molecule type" value="Genomic_DNA"/>
</dbReference>
<reference evidence="1" key="1">
    <citation type="submission" date="2020-04" db="EMBL/GenBank/DDBJ databases">
        <authorList>
            <person name="Alioto T."/>
            <person name="Alioto T."/>
            <person name="Gomez Garrido J."/>
        </authorList>
    </citation>
    <scope>NUCLEOTIDE SEQUENCE</scope>
    <source>
        <strain evidence="1">A484AB</strain>
    </source>
</reference>
<feature type="non-terminal residue" evidence="1">
    <location>
        <position position="1"/>
    </location>
</feature>
<keyword evidence="1" id="KW-0121">Carboxypeptidase</keyword>
<keyword evidence="2" id="KW-1185">Reference proteome</keyword>
<dbReference type="GO" id="GO:0004180">
    <property type="term" value="F:carboxypeptidase activity"/>
    <property type="evidence" value="ECO:0007669"/>
    <property type="project" value="UniProtKB-KW"/>
</dbReference>
<evidence type="ECO:0000313" key="2">
    <source>
        <dbReference type="Proteomes" id="UP001152795"/>
    </source>
</evidence>
<keyword evidence="1" id="KW-0645">Protease</keyword>
<sequence length="141" mass="15378">MSKSTNKSGSRISQVTEQLEKLVAVDKSARDMEQLRYVTLKMCQLLQTQDKGKKEILSKICEKAAVLLSLLEGCNDTQLILNILGCFLELSAGGKKSVAMLAGHGAVDVLLKILKIEISEPSVMEETLVLVHSILARIAPK</sequence>
<dbReference type="SUPFAM" id="SSF48371">
    <property type="entry name" value="ARM repeat"/>
    <property type="match status" value="1"/>
</dbReference>
<keyword evidence="1" id="KW-0378">Hydrolase</keyword>
<dbReference type="InterPro" id="IPR016024">
    <property type="entry name" value="ARM-type_fold"/>
</dbReference>
<dbReference type="AlphaFoldDB" id="A0A7D9DML3"/>